<keyword evidence="1" id="KW-0862">Zinc</keyword>
<dbReference type="AlphaFoldDB" id="A0A1M4YMY3"/>
<evidence type="ECO:0000313" key="1">
    <source>
        <dbReference type="EMBL" id="SHF07013.1"/>
    </source>
</evidence>
<dbReference type="EMBL" id="FQVN01000002">
    <property type="protein sequence ID" value="SHF07013.1"/>
    <property type="molecule type" value="Genomic_DNA"/>
</dbReference>
<dbReference type="OrthoDB" id="5188746at2"/>
<proteinExistence type="predicted"/>
<keyword evidence="1" id="KW-0479">Metal-binding</keyword>
<dbReference type="RefSeq" id="WP_073480657.1">
    <property type="nucleotide sequence ID" value="NZ_FQVN01000002.1"/>
</dbReference>
<dbReference type="GO" id="GO:0008270">
    <property type="term" value="F:zinc ion binding"/>
    <property type="evidence" value="ECO:0007669"/>
    <property type="project" value="UniProtKB-KW"/>
</dbReference>
<name>A0A1M4YMY3_STRHI</name>
<reference evidence="1 2" key="1">
    <citation type="submission" date="2016-11" db="EMBL/GenBank/DDBJ databases">
        <authorList>
            <person name="Jaros S."/>
            <person name="Januszkiewicz K."/>
            <person name="Wedrychowicz H."/>
        </authorList>
    </citation>
    <scope>NUCLEOTIDE SEQUENCE [LARGE SCALE GENOMIC DNA]</scope>
    <source>
        <strain evidence="1 2">DSM 44523</strain>
    </source>
</reference>
<keyword evidence="2" id="KW-1185">Reference proteome</keyword>
<dbReference type="Proteomes" id="UP000184501">
    <property type="component" value="Unassembled WGS sequence"/>
</dbReference>
<dbReference type="InterPro" id="IPR031795">
    <property type="entry name" value="Zf-HC3"/>
</dbReference>
<protein>
    <submittedName>
        <fullName evidence="1">Zinc-finger</fullName>
    </submittedName>
</protein>
<dbReference type="STRING" id="2017.SAMN05444320_102417"/>
<organism evidence="1 2">
    <name type="scientific">Streptoalloteichus hindustanus</name>
    <dbReference type="NCBI Taxonomy" id="2017"/>
    <lineage>
        <taxon>Bacteria</taxon>
        <taxon>Bacillati</taxon>
        <taxon>Actinomycetota</taxon>
        <taxon>Actinomycetes</taxon>
        <taxon>Pseudonocardiales</taxon>
        <taxon>Pseudonocardiaceae</taxon>
        <taxon>Streptoalloteichus</taxon>
    </lineage>
</organism>
<sequence length="98" mass="11020">MSAFDFPSHTWLPHAGERHAYLGDKLADGDPVTVFCGQMAEARTYHVDAPERLWPECDVCREKAVECVDRRAAAERRRLSTLAAYADPAHCRLGCRCD</sequence>
<dbReference type="Pfam" id="PF16827">
    <property type="entry name" value="zf-HC3"/>
    <property type="match status" value="1"/>
</dbReference>
<keyword evidence="1" id="KW-0863">Zinc-finger</keyword>
<gene>
    <name evidence="1" type="ORF">SAMN05444320_102417</name>
</gene>
<evidence type="ECO:0000313" key="2">
    <source>
        <dbReference type="Proteomes" id="UP000184501"/>
    </source>
</evidence>
<accession>A0A1M4YMY3</accession>